<organism evidence="3">
    <name type="scientific">viral metagenome</name>
    <dbReference type="NCBI Taxonomy" id="1070528"/>
    <lineage>
        <taxon>unclassified sequences</taxon>
        <taxon>metagenomes</taxon>
        <taxon>organismal metagenomes</taxon>
    </lineage>
</organism>
<evidence type="ECO:0000313" key="3">
    <source>
        <dbReference type="EMBL" id="QJA80028.1"/>
    </source>
</evidence>
<dbReference type="GO" id="GO:0008713">
    <property type="term" value="F:ADP-heptose-lipopolysaccharide heptosyltransferase activity"/>
    <property type="evidence" value="ECO:0007669"/>
    <property type="project" value="TreeGrafter"/>
</dbReference>
<dbReference type="EMBL" id="MT142403">
    <property type="protein sequence ID" value="QJA80028.1"/>
    <property type="molecule type" value="Genomic_DNA"/>
</dbReference>
<gene>
    <name evidence="3" type="ORF">MM415A00788_0015</name>
</gene>
<keyword evidence="1" id="KW-0328">Glycosyltransferase</keyword>
<dbReference type="Gene3D" id="3.40.50.2000">
    <property type="entry name" value="Glycogen Phosphorylase B"/>
    <property type="match status" value="2"/>
</dbReference>
<dbReference type="PANTHER" id="PTHR30160">
    <property type="entry name" value="TETRAACYLDISACCHARIDE 4'-KINASE-RELATED"/>
    <property type="match status" value="1"/>
</dbReference>
<proteinExistence type="predicted"/>
<dbReference type="Pfam" id="PF01075">
    <property type="entry name" value="Glyco_transf_9"/>
    <property type="match status" value="1"/>
</dbReference>
<name>A0A6M3KES8_9ZZZZ</name>
<dbReference type="InterPro" id="IPR002201">
    <property type="entry name" value="Glyco_trans_9"/>
</dbReference>
<dbReference type="InterPro" id="IPR051199">
    <property type="entry name" value="LPS_LOS_Heptosyltrfase"/>
</dbReference>
<keyword evidence="2 3" id="KW-0808">Transferase</keyword>
<protein>
    <submittedName>
        <fullName evidence="3">Putative glycosyltransferase</fullName>
    </submittedName>
</protein>
<dbReference type="GO" id="GO:0005829">
    <property type="term" value="C:cytosol"/>
    <property type="evidence" value="ECO:0007669"/>
    <property type="project" value="TreeGrafter"/>
</dbReference>
<dbReference type="PANTHER" id="PTHR30160:SF1">
    <property type="entry name" value="LIPOPOLYSACCHARIDE 1,2-N-ACETYLGLUCOSAMINETRANSFERASE-RELATED"/>
    <property type="match status" value="1"/>
</dbReference>
<reference evidence="3" key="1">
    <citation type="submission" date="2020-03" db="EMBL/GenBank/DDBJ databases">
        <title>The deep terrestrial virosphere.</title>
        <authorList>
            <person name="Holmfeldt K."/>
            <person name="Nilsson E."/>
            <person name="Simone D."/>
            <person name="Lopez-Fernandez M."/>
            <person name="Wu X."/>
            <person name="de Brujin I."/>
            <person name="Lundin D."/>
            <person name="Andersson A."/>
            <person name="Bertilsson S."/>
            <person name="Dopson M."/>
        </authorList>
    </citation>
    <scope>NUCLEOTIDE SEQUENCE</scope>
    <source>
        <strain evidence="3">MM415A00788</strain>
    </source>
</reference>
<dbReference type="AlphaFoldDB" id="A0A6M3KES8"/>
<evidence type="ECO:0000256" key="2">
    <source>
        <dbReference type="ARBA" id="ARBA00022679"/>
    </source>
</evidence>
<dbReference type="GO" id="GO:0009244">
    <property type="term" value="P:lipopolysaccharide core region biosynthetic process"/>
    <property type="evidence" value="ECO:0007669"/>
    <property type="project" value="TreeGrafter"/>
</dbReference>
<sequence length="597" mass="66946">MGFFPNIALVNKYFLGDSVLLEAPARLLAKSLGVEALVASNYPDLFLGHPVVKGISLRESTLPGVRMMDLSDALRSLEALPNGKQKVIEGKLERIYNTVGLAKKDIEAPKLYLTEAEKIRAQELDQILPEKRIGVALESRHSFKNLPYTELLVKRLTGSGYTVFLFGKDLSGGRSVLQDTPTFKIFDKPLRDAMVYISLMDQFLGPDTGLVHLAGALNVPFVVVTREIWRDLYDCYDIGEVLAAKHFGNKSMSTLAVTPRKVLRTVRAQTQSRIVKDKRQSSIALFRLDGLGGTLTLVDQAKKIFERTGIKSDLIVRGYADAFRDNPYINKVVETGLIVEWKECLAEMLGKYDILAEIRFAPGKWYQKGEQIFHQDFDAIEELFEAFPMRLNEWEQEGLHQVQLTDKTLGLPYDDIDMEVFHYGKLPKGLPEQYVVFNNGVDVQHRGMNQTKTWPYWDQLRRLLDIPAVQVGTYHDTAISGTMDLRGKTTIPQLFSTLRDAAAVVCTEGGTMHSAYAAGNKSTLVIQGPVGGKLFRYPGQHIVESYICDPCVGSTGDWYIHCPKEIDAVCMKTITPERVALNVEDLLDEDMVESSRL</sequence>
<accession>A0A6M3KES8</accession>
<dbReference type="SUPFAM" id="SSF53756">
    <property type="entry name" value="UDP-Glycosyltransferase/glycogen phosphorylase"/>
    <property type="match status" value="2"/>
</dbReference>
<evidence type="ECO:0000256" key="1">
    <source>
        <dbReference type="ARBA" id="ARBA00022676"/>
    </source>
</evidence>